<name>A0ABD2ZMJ8_9GENT</name>
<gene>
    <name evidence="1" type="ORF">ACH5RR_018240</name>
</gene>
<evidence type="ECO:0000313" key="1">
    <source>
        <dbReference type="EMBL" id="KAL3520091.1"/>
    </source>
</evidence>
<comment type="caution">
    <text evidence="1">The sequence shown here is derived from an EMBL/GenBank/DDBJ whole genome shotgun (WGS) entry which is preliminary data.</text>
</comment>
<keyword evidence="2" id="KW-1185">Reference proteome</keyword>
<sequence>MAAHFNVFKTKPNTSVVWVRLLGLSLEYYDELILHLVGNEMGRLLKVDAKMVTTEWRNCARLSVELELDKPLQLTIHIDDHLQKLQYEGLTLCYWYGCIGHAIHQCPGTPLHNTT</sequence>
<dbReference type="Proteomes" id="UP001630127">
    <property type="component" value="Unassembled WGS sequence"/>
</dbReference>
<protein>
    <recommendedName>
        <fullName evidence="3">DUF4283 domain-containing protein</fullName>
    </recommendedName>
</protein>
<reference evidence="1 2" key="1">
    <citation type="submission" date="2024-11" db="EMBL/GenBank/DDBJ databases">
        <title>A near-complete genome assembly of Cinchona calisaya.</title>
        <authorList>
            <person name="Lian D.C."/>
            <person name="Zhao X.W."/>
            <person name="Wei L."/>
        </authorList>
    </citation>
    <scope>NUCLEOTIDE SEQUENCE [LARGE SCALE GENOMIC DNA]</scope>
    <source>
        <tissue evidence="1">Nenye</tissue>
    </source>
</reference>
<evidence type="ECO:0000313" key="2">
    <source>
        <dbReference type="Proteomes" id="UP001630127"/>
    </source>
</evidence>
<evidence type="ECO:0008006" key="3">
    <source>
        <dbReference type="Google" id="ProtNLM"/>
    </source>
</evidence>
<dbReference type="PANTHER" id="PTHR31286">
    <property type="entry name" value="GLYCINE-RICH CELL WALL STRUCTURAL PROTEIN 1.8-LIKE"/>
    <property type="match status" value="1"/>
</dbReference>
<dbReference type="InterPro" id="IPR040256">
    <property type="entry name" value="At4g02000-like"/>
</dbReference>
<accession>A0ABD2ZMJ8</accession>
<proteinExistence type="predicted"/>
<organism evidence="1 2">
    <name type="scientific">Cinchona calisaya</name>
    <dbReference type="NCBI Taxonomy" id="153742"/>
    <lineage>
        <taxon>Eukaryota</taxon>
        <taxon>Viridiplantae</taxon>
        <taxon>Streptophyta</taxon>
        <taxon>Embryophyta</taxon>
        <taxon>Tracheophyta</taxon>
        <taxon>Spermatophyta</taxon>
        <taxon>Magnoliopsida</taxon>
        <taxon>eudicotyledons</taxon>
        <taxon>Gunneridae</taxon>
        <taxon>Pentapetalae</taxon>
        <taxon>asterids</taxon>
        <taxon>lamiids</taxon>
        <taxon>Gentianales</taxon>
        <taxon>Rubiaceae</taxon>
        <taxon>Cinchonoideae</taxon>
        <taxon>Cinchoneae</taxon>
        <taxon>Cinchona</taxon>
    </lineage>
</organism>
<dbReference type="EMBL" id="JBJUIK010000008">
    <property type="protein sequence ID" value="KAL3520091.1"/>
    <property type="molecule type" value="Genomic_DNA"/>
</dbReference>
<dbReference type="PANTHER" id="PTHR31286:SF99">
    <property type="entry name" value="DUF4283 DOMAIN-CONTAINING PROTEIN"/>
    <property type="match status" value="1"/>
</dbReference>
<dbReference type="AlphaFoldDB" id="A0ABD2ZMJ8"/>